<evidence type="ECO:0000259" key="2">
    <source>
        <dbReference type="PROSITE" id="PS50853"/>
    </source>
</evidence>
<feature type="domain" description="Fibronectin type-III" evidence="2">
    <location>
        <begin position="1389"/>
        <end position="1492"/>
    </location>
</feature>
<dbReference type="SUPFAM" id="SSF49265">
    <property type="entry name" value="Fibronectin type III"/>
    <property type="match status" value="6"/>
</dbReference>
<sequence>MVDNSVTDNIYPSVSHPGAITVDWLHNYTYIVDGLMIKRCDLDRPSCIMATEMLPSQPDVIKVDPINGFLFFTQGSINMGLYAVDIGEITPSKPARHFMLVSSKLNSFSIDFNNMQLYFPNEIANTLMSAFLDGTGLLDVRKDKVVQPNYYSIRSMVFYGGVFFLTNGTKLLIEEYNEKIGKFYVNEMYVTKYSSFNIYHPTAQPHPVPHSSPQDVRGLFTDKRVIIQWNRPKPLSYQGKGAYKNWYYEVSLYADDGTDNEIVEKVTGSFLEIVDLVPDTAYQVKVRAWSQTGSGPWSEVFVGRTLSLEASTAKVIVAAASQSDFTTGLYEMDMEGQQRTQLTTVHLFYEELLDLTWVDDKILWASNGNGVQIFDRTTAESKIVYHIRYATSVSYDWLGQKLYWSNPKHNVIRRSDIDGENIEFVIQGTARHMAIDALQGRIYWVTMNTLEAAYLNGEDHIVYFNLPYFCGKHVISLTLNFDLRKVLWYVKSFERQELFMSDLLGNGVTQDQLSVQPLGSFTSISPFSVMQYFSHRLFWQNEKGSIIVGDLECNYTSEITVEPVSVFTVTHPSLHPYPEGLDKKSLKIIPTEIPEQTIKCEGHWSAFNLTWQKAIVNHGDIFYEVSIQIHDDAGRSVAMQTTKNFMELSNISAYTEMTVTLRAYTHWGYGPVTVADINTPMSAYTEMTVTLRAYTHWGYGPVTVVDINTPMSAYTEMTVTLRAYTHWGYGPVTVADINTPMSAYTEMTVTLRAYTHWGYGPVTVADINTPMSVPSKPLTPRVYVTQHKESVTSENSLAADFRWTLPKLLNGIITDFKIYSWKNGDENNKNTTSVQSTVRHFNLPCLQPGMTYFFQVAACTQKGCGPKTDLVSAEADAVNPVPKLLVISANQISIEEVDSVGNKTVVLEPIVSPMVATYLAQENRMFWVDKNNVLMEHSKQGQKKLLELNGKVTDLAVDWIGRTLFIVEVNSSQSTSTIITYLLDQRISYKLQTRDGIINSIVADPHTSIVTDPHTSTIAWMESDTSDNHSKLYKMGPDHKVKPLFSNARNKREAPSCNCSASFQPGSRIALDNTEDIKTEILFNDDKTKSIIATDINGCYCKSVTSQTPASKKGFPPDSLTVDHSNIYWYNKTEKLLYIMDKQTSIVTTKRIGEVHDMIGYGTHLQPLPSTECLYPQPYKGSVTLIQKTNMTIELELEPITWPLSCTGISVPDTKYSVYYKAGTQPCGSAGSGCMSEASYNNTITLTKLQPFTMYIVHGAVSNYYTEYLSEVLSSPTVFQTRAGVPNKATIESLIGTSPEQINVKWSRPTVSNGPPEDLVYAIHWSTQTGKGLLRAEVEVNVSHDQNVYEQIISNLLPNQNYTIEVKTANSEMKIFNTSDPKTIRTFELPRDIILLSSARHNLTISWTSPSDGSVEIAKFQYIKCPYANKANWNNMDDIPYYTSSNQTYNITFTDLEPFTDYCFRMVLLYKGTFTKMYWTGKDRFMFRTQSSIPSAPDPPITESLSSQGYEVKWSEPNDNVTGEYTPYGVLFSVGFKCPYADEANWNNMGDLPYYTSSNQTYNITFTDLEPFTDYCFRMVLLYKGTYTKMYWTGGDRFMFRTQSSIPSAPDPPITESLSSQGYEVKWSEPNDNGATILHYILQYWNTHFQIWTEVYNGTEARWVIDDGVLTNGKEYFFRVAAENANGLGPFSNNSTAFTYRGNTTM</sequence>
<feature type="domain" description="Fibronectin type-III" evidence="2">
    <location>
        <begin position="1609"/>
        <end position="1702"/>
    </location>
</feature>
<dbReference type="Gene3D" id="2.60.40.10">
    <property type="entry name" value="Immunoglobulins"/>
    <property type="match status" value="6"/>
</dbReference>
<dbReference type="InterPro" id="IPR011042">
    <property type="entry name" value="6-blade_b-propeller_TolB-like"/>
</dbReference>
<dbReference type="InterPro" id="IPR000033">
    <property type="entry name" value="LDLR_classB_rpt"/>
</dbReference>
<dbReference type="EMBL" id="CACVKT020009751">
    <property type="protein sequence ID" value="CAC5423208.1"/>
    <property type="molecule type" value="Genomic_DNA"/>
</dbReference>
<dbReference type="EMBL" id="CACVKT020009751">
    <property type="protein sequence ID" value="CAC5423209.1"/>
    <property type="molecule type" value="Genomic_DNA"/>
</dbReference>
<protein>
    <recommendedName>
        <fullName evidence="2">Fibronectin type-III domain-containing protein</fullName>
    </recommendedName>
</protein>
<gene>
    <name evidence="3" type="ORF">MCOR_55198</name>
</gene>
<dbReference type="SMART" id="SM00060">
    <property type="entry name" value="FN3"/>
    <property type="match status" value="7"/>
</dbReference>
<dbReference type="OrthoDB" id="65481at2759"/>
<dbReference type="InterPro" id="IPR036116">
    <property type="entry name" value="FN3_sf"/>
</dbReference>
<evidence type="ECO:0000313" key="4">
    <source>
        <dbReference type="Proteomes" id="UP000507470"/>
    </source>
</evidence>
<dbReference type="InterPro" id="IPR050991">
    <property type="entry name" value="ECM_Regulatory_Proteins"/>
</dbReference>
<dbReference type="Proteomes" id="UP000507470">
    <property type="component" value="Unassembled WGS sequence"/>
</dbReference>
<dbReference type="CDD" id="cd00063">
    <property type="entry name" value="FN3"/>
    <property type="match status" value="5"/>
</dbReference>
<feature type="domain" description="Fibronectin type-III" evidence="2">
    <location>
        <begin position="209"/>
        <end position="308"/>
    </location>
</feature>
<accession>A0A6J8ERI3</accession>
<dbReference type="Pfam" id="PF00041">
    <property type="entry name" value="fn3"/>
    <property type="match status" value="4"/>
</dbReference>
<dbReference type="PANTHER" id="PTHR46708">
    <property type="entry name" value="TENASCIN"/>
    <property type="match status" value="1"/>
</dbReference>
<dbReference type="Gene3D" id="2.120.10.30">
    <property type="entry name" value="TolB, C-terminal domain"/>
    <property type="match status" value="3"/>
</dbReference>
<dbReference type="SUPFAM" id="SSF63825">
    <property type="entry name" value="YWTD domain"/>
    <property type="match status" value="3"/>
</dbReference>
<proteinExistence type="predicted"/>
<organism evidence="3 4">
    <name type="scientific">Mytilus coruscus</name>
    <name type="common">Sea mussel</name>
    <dbReference type="NCBI Taxonomy" id="42192"/>
    <lineage>
        <taxon>Eukaryota</taxon>
        <taxon>Metazoa</taxon>
        <taxon>Spiralia</taxon>
        <taxon>Lophotrochozoa</taxon>
        <taxon>Mollusca</taxon>
        <taxon>Bivalvia</taxon>
        <taxon>Autobranchia</taxon>
        <taxon>Pteriomorphia</taxon>
        <taxon>Mytilida</taxon>
        <taxon>Mytiloidea</taxon>
        <taxon>Mytilidae</taxon>
        <taxon>Mytilinae</taxon>
        <taxon>Mytilus</taxon>
    </lineage>
</organism>
<keyword evidence="1" id="KW-0677">Repeat</keyword>
<dbReference type="PROSITE" id="PS50853">
    <property type="entry name" value="FN3"/>
    <property type="match status" value="5"/>
</dbReference>
<evidence type="ECO:0000313" key="3">
    <source>
        <dbReference type="EMBL" id="CAC5423209.1"/>
    </source>
</evidence>
<feature type="domain" description="Fibronectin type-III" evidence="2">
    <location>
        <begin position="1496"/>
        <end position="1605"/>
    </location>
</feature>
<name>A0A6J8ERI3_MYTCO</name>
<feature type="domain" description="Fibronectin type-III" evidence="2">
    <location>
        <begin position="784"/>
        <end position="878"/>
    </location>
</feature>
<keyword evidence="4" id="KW-1185">Reference proteome</keyword>
<dbReference type="InterPro" id="IPR013783">
    <property type="entry name" value="Ig-like_fold"/>
</dbReference>
<dbReference type="PANTHER" id="PTHR46708:SF2">
    <property type="entry name" value="FIBRONECTIN TYPE-III DOMAIN-CONTAINING PROTEIN"/>
    <property type="match status" value="1"/>
</dbReference>
<evidence type="ECO:0000256" key="1">
    <source>
        <dbReference type="ARBA" id="ARBA00022737"/>
    </source>
</evidence>
<dbReference type="SMART" id="SM00135">
    <property type="entry name" value="LY"/>
    <property type="match status" value="5"/>
</dbReference>
<dbReference type="InterPro" id="IPR003961">
    <property type="entry name" value="FN3_dom"/>
</dbReference>
<reference evidence="3 4" key="1">
    <citation type="submission" date="2020-06" db="EMBL/GenBank/DDBJ databases">
        <authorList>
            <person name="Li R."/>
            <person name="Bekaert M."/>
        </authorList>
    </citation>
    <scope>NUCLEOTIDE SEQUENCE [LARGE SCALE GENOMIC DNA]</scope>
    <source>
        <strain evidence="4">wild</strain>
        <strain evidence="3">Wild</strain>
    </source>
</reference>